<dbReference type="EMBL" id="LR797078">
    <property type="protein sequence ID" value="CAB4185671.1"/>
    <property type="molecule type" value="Genomic_DNA"/>
</dbReference>
<protein>
    <submittedName>
        <fullName evidence="1">Uncharacterized protein</fullName>
    </submittedName>
</protein>
<proteinExistence type="predicted"/>
<evidence type="ECO:0000313" key="1">
    <source>
        <dbReference type="EMBL" id="CAB4185671.1"/>
    </source>
</evidence>
<accession>A0A6J5QWC0</accession>
<reference evidence="1" key="1">
    <citation type="submission" date="2020-05" db="EMBL/GenBank/DDBJ databases">
        <authorList>
            <person name="Chiriac C."/>
            <person name="Salcher M."/>
            <person name="Ghai R."/>
            <person name="Kavagutti S V."/>
        </authorList>
    </citation>
    <scope>NUCLEOTIDE SEQUENCE</scope>
</reference>
<name>A0A6J5QWC0_9CAUD</name>
<gene>
    <name evidence="1" type="ORF">UFOVP1130_98</name>
</gene>
<sequence length="88" mass="8767">MADLNKTHADATIKGAAIGLLAYVAAKYNVAPEAVALAIPLVAAGLSFLSTKIGDKNTALLLSVATKAIAAAPAAKAPAKKTPAKKTK</sequence>
<organism evidence="1">
    <name type="scientific">uncultured Caudovirales phage</name>
    <dbReference type="NCBI Taxonomy" id="2100421"/>
    <lineage>
        <taxon>Viruses</taxon>
        <taxon>Duplodnaviria</taxon>
        <taxon>Heunggongvirae</taxon>
        <taxon>Uroviricota</taxon>
        <taxon>Caudoviricetes</taxon>
        <taxon>Peduoviridae</taxon>
        <taxon>Maltschvirus</taxon>
        <taxon>Maltschvirus maltsch</taxon>
    </lineage>
</organism>